<dbReference type="RefSeq" id="WP_169233570.1">
    <property type="nucleotide sequence ID" value="NZ_JABBGI010000004.1"/>
</dbReference>
<reference evidence="1 2" key="1">
    <citation type="submission" date="2020-04" db="EMBL/GenBank/DDBJ databases">
        <title>Chryseobacterium sp. RP-3-3 sp. nov., isolated from Jeju soil.</title>
        <authorList>
            <person name="Dahal R.H."/>
        </authorList>
    </citation>
    <scope>NUCLEOTIDE SEQUENCE [LARGE SCALE GENOMIC DNA]</scope>
    <source>
        <strain evidence="1 2">RP-3-3</strain>
    </source>
</reference>
<protein>
    <recommendedName>
        <fullName evidence="3">HTH luxR-type domain-containing protein</fullName>
    </recommendedName>
</protein>
<dbReference type="Gene3D" id="1.25.40.10">
    <property type="entry name" value="Tetratricopeptide repeat domain"/>
    <property type="match status" value="2"/>
</dbReference>
<keyword evidence="2" id="KW-1185">Reference proteome</keyword>
<dbReference type="SUPFAM" id="SSF46894">
    <property type="entry name" value="C-terminal effector domain of the bipartite response regulators"/>
    <property type="match status" value="1"/>
</dbReference>
<dbReference type="GO" id="GO:0003677">
    <property type="term" value="F:DNA binding"/>
    <property type="evidence" value="ECO:0007669"/>
    <property type="project" value="InterPro"/>
</dbReference>
<evidence type="ECO:0008006" key="3">
    <source>
        <dbReference type="Google" id="ProtNLM"/>
    </source>
</evidence>
<dbReference type="GO" id="GO:0006355">
    <property type="term" value="P:regulation of DNA-templated transcription"/>
    <property type="evidence" value="ECO:0007669"/>
    <property type="project" value="InterPro"/>
</dbReference>
<comment type="caution">
    <text evidence="1">The sequence shown here is derived from an EMBL/GenBank/DDBJ whole genome shotgun (WGS) entry which is preliminary data.</text>
</comment>
<dbReference type="InterPro" id="IPR016032">
    <property type="entry name" value="Sig_transdc_resp-reg_C-effctor"/>
</dbReference>
<accession>A0A7Y0FR34</accession>
<sequence length="491" mass="57886">MKKLIVRTMRMMILFIIISCSQISPYHHTEDFDQPLIQQNNDMNSSGNFEALVKLNGEYFKKAGKIGYEEGKGLCLLNIANVNSTEGDYERAHILLDKAGESLKHSKNNFHRAKFYDSYAHYYSHLKQYDKAIIYSDSAMHALKKAPDSELKKKLLPRIYTNRGAYFAWKGQLGNSLKNFHKGNALEKSAYSTCMIAQYHLYTERLDSAGIYALRAEEMMNHQKTPDVEKLWIYYTVGYYNNEIDHYDEAEKMLKNALQMSIKTRLTYSFHIKDIYKALADLYKKKKDKEKSFYYLSKYLEEDNRLNESRFAAINKTADTFISEAKKEVDQRENDLWIMGILSFVILSVSGLYTRKKIHLLRLKKKSMKTETDTLKNRVYEKKLQEVTELAKKNDSSFLMKFKELNPEFIRRLLTINPDLENSELAFCGLLKLHFTSREIADYTFVQHKSIQQKKYRIRKKLNIEGDQDIYEFFDHIEKISHEEFQKKPYI</sequence>
<organism evidence="1 2">
    <name type="scientific">Chryseobacterium antibioticum</name>
    <dbReference type="NCBI Taxonomy" id="2728847"/>
    <lineage>
        <taxon>Bacteria</taxon>
        <taxon>Pseudomonadati</taxon>
        <taxon>Bacteroidota</taxon>
        <taxon>Flavobacteriia</taxon>
        <taxon>Flavobacteriales</taxon>
        <taxon>Weeksellaceae</taxon>
        <taxon>Chryseobacterium group</taxon>
        <taxon>Chryseobacterium</taxon>
    </lineage>
</organism>
<dbReference type="SUPFAM" id="SSF48452">
    <property type="entry name" value="TPR-like"/>
    <property type="match status" value="1"/>
</dbReference>
<gene>
    <name evidence="1" type="ORF">HHL23_04215</name>
</gene>
<evidence type="ECO:0000313" key="2">
    <source>
        <dbReference type="Proteomes" id="UP000544054"/>
    </source>
</evidence>
<dbReference type="AlphaFoldDB" id="A0A7Y0FR34"/>
<proteinExistence type="predicted"/>
<dbReference type="Proteomes" id="UP000544054">
    <property type="component" value="Unassembled WGS sequence"/>
</dbReference>
<name>A0A7Y0FR34_9FLAO</name>
<dbReference type="EMBL" id="JABBGI010000004">
    <property type="protein sequence ID" value="NML68999.1"/>
    <property type="molecule type" value="Genomic_DNA"/>
</dbReference>
<dbReference type="InterPro" id="IPR011990">
    <property type="entry name" value="TPR-like_helical_dom_sf"/>
</dbReference>
<evidence type="ECO:0000313" key="1">
    <source>
        <dbReference type="EMBL" id="NML68999.1"/>
    </source>
</evidence>